<accession>A0A8J3TJF4</accession>
<evidence type="ECO:0000313" key="3">
    <source>
        <dbReference type="EMBL" id="GII28285.1"/>
    </source>
</evidence>
<dbReference type="Pfam" id="PF08305">
    <property type="entry name" value="NPCBM"/>
    <property type="match status" value="1"/>
</dbReference>
<dbReference type="Gene3D" id="2.60.120.1060">
    <property type="entry name" value="NPCBM/NEW2 domain"/>
    <property type="match status" value="1"/>
</dbReference>
<dbReference type="InterPro" id="IPR008979">
    <property type="entry name" value="Galactose-bd-like_sf"/>
</dbReference>
<protein>
    <recommendedName>
        <fullName evidence="2">Glycosyl hydrolase family 98 putative carbohydrate-binding module domain-containing protein</fullName>
    </recommendedName>
</protein>
<dbReference type="RefSeq" id="WP_203952340.1">
    <property type="nucleotide sequence ID" value="NZ_BOOO01000008.1"/>
</dbReference>
<keyword evidence="1" id="KW-0472">Membrane</keyword>
<evidence type="ECO:0000259" key="2">
    <source>
        <dbReference type="Pfam" id="PF08305"/>
    </source>
</evidence>
<evidence type="ECO:0000256" key="1">
    <source>
        <dbReference type="SAM" id="Phobius"/>
    </source>
</evidence>
<feature type="transmembrane region" description="Helical" evidence="1">
    <location>
        <begin position="27"/>
        <end position="49"/>
    </location>
</feature>
<keyword evidence="4" id="KW-1185">Reference proteome</keyword>
<dbReference type="InterPro" id="IPR038637">
    <property type="entry name" value="NPCBM_sf"/>
</dbReference>
<dbReference type="EMBL" id="BOOO01000008">
    <property type="protein sequence ID" value="GII28285.1"/>
    <property type="molecule type" value="Genomic_DNA"/>
</dbReference>
<name>A0A8J3TJF4_9ACTN</name>
<sequence length="244" mass="25140">MAGKAPTDKLIGQGPEVQVARISARSAIITALISVIGTIVVAVIGVRFAPSEVSQAIVPNAAVTHTATVTVTATPTATVTVTPSSAGATPAIDTGEGSALAYTDAVAHQDCSVPNRGRNPWFDQSVSLDSSGTQLPALTCRIAWTGATTGYVDYLVPAGAHEFSAQAGIDRKSPNTTAVVRFDVLSVDGTKLTSATATYQNPEPIKVPVAGGSRVRLQVTLVRSTEELDSSHFVRVAWASPAFA</sequence>
<comment type="caution">
    <text evidence="3">The sequence shown here is derived from an EMBL/GenBank/DDBJ whole genome shotgun (WGS) entry which is preliminary data.</text>
</comment>
<gene>
    <name evidence="3" type="ORF">Pmi06nite_17270</name>
</gene>
<evidence type="ECO:0000313" key="4">
    <source>
        <dbReference type="Proteomes" id="UP000650628"/>
    </source>
</evidence>
<organism evidence="3 4">
    <name type="scientific">Planotetraspora mira</name>
    <dbReference type="NCBI Taxonomy" id="58121"/>
    <lineage>
        <taxon>Bacteria</taxon>
        <taxon>Bacillati</taxon>
        <taxon>Actinomycetota</taxon>
        <taxon>Actinomycetes</taxon>
        <taxon>Streptosporangiales</taxon>
        <taxon>Streptosporangiaceae</taxon>
        <taxon>Planotetraspora</taxon>
    </lineage>
</organism>
<dbReference type="Proteomes" id="UP000650628">
    <property type="component" value="Unassembled WGS sequence"/>
</dbReference>
<feature type="domain" description="Glycosyl hydrolase family 98 putative carbohydrate-binding module" evidence="2">
    <location>
        <begin position="152"/>
        <end position="234"/>
    </location>
</feature>
<dbReference type="AlphaFoldDB" id="A0A8J3TJF4"/>
<dbReference type="InterPro" id="IPR013222">
    <property type="entry name" value="Glyco_hyd_98_carb-bd"/>
</dbReference>
<reference evidence="3 4" key="1">
    <citation type="submission" date="2021-01" db="EMBL/GenBank/DDBJ databases">
        <title>Whole genome shotgun sequence of Planotetraspora mira NBRC 15435.</title>
        <authorList>
            <person name="Komaki H."/>
            <person name="Tamura T."/>
        </authorList>
    </citation>
    <scope>NUCLEOTIDE SEQUENCE [LARGE SCALE GENOMIC DNA]</scope>
    <source>
        <strain evidence="3 4">NBRC 15435</strain>
    </source>
</reference>
<proteinExistence type="predicted"/>
<keyword evidence="1" id="KW-1133">Transmembrane helix</keyword>
<keyword evidence="1" id="KW-0812">Transmembrane</keyword>
<dbReference type="SUPFAM" id="SSF49785">
    <property type="entry name" value="Galactose-binding domain-like"/>
    <property type="match status" value="1"/>
</dbReference>